<dbReference type="InterPro" id="IPR036280">
    <property type="entry name" value="Multihaem_cyt_sf"/>
</dbReference>
<name>A0A2U3QGS6_9BACT</name>
<evidence type="ECO:0000313" key="9">
    <source>
        <dbReference type="EMBL" id="SPQ00545.1"/>
    </source>
</evidence>
<keyword evidence="10" id="KW-1185">Reference proteome</keyword>
<keyword evidence="8" id="KW-0732">Signal</keyword>
<evidence type="ECO:0000313" key="10">
    <source>
        <dbReference type="Proteomes" id="UP000245125"/>
    </source>
</evidence>
<dbReference type="SUPFAM" id="SSF48695">
    <property type="entry name" value="Multiheme cytochromes"/>
    <property type="match status" value="1"/>
</dbReference>
<reference evidence="10" key="1">
    <citation type="submission" date="2018-03" db="EMBL/GenBank/DDBJ databases">
        <authorList>
            <person name="Zecchin S."/>
        </authorList>
    </citation>
    <scope>NUCLEOTIDE SEQUENCE [LARGE SCALE GENOMIC DNA]</scope>
</reference>
<feature type="signal peptide" evidence="8">
    <location>
        <begin position="1"/>
        <end position="25"/>
    </location>
</feature>
<evidence type="ECO:0000256" key="1">
    <source>
        <dbReference type="ARBA" id="ARBA00004370"/>
    </source>
</evidence>
<evidence type="ECO:0000256" key="6">
    <source>
        <dbReference type="ARBA" id="ARBA00023004"/>
    </source>
</evidence>
<evidence type="ECO:0000256" key="8">
    <source>
        <dbReference type="SAM" id="SignalP"/>
    </source>
</evidence>
<dbReference type="GO" id="GO:0046872">
    <property type="term" value="F:metal ion binding"/>
    <property type="evidence" value="ECO:0007669"/>
    <property type="project" value="UniProtKB-KW"/>
</dbReference>
<evidence type="ECO:0000256" key="7">
    <source>
        <dbReference type="ARBA" id="ARBA00023136"/>
    </source>
</evidence>
<dbReference type="AlphaFoldDB" id="A0A2U3QGS6"/>
<evidence type="ECO:0008006" key="11">
    <source>
        <dbReference type="Google" id="ProtNLM"/>
    </source>
</evidence>
<dbReference type="PANTHER" id="PTHR30333">
    <property type="entry name" value="CYTOCHROME C-TYPE PROTEIN"/>
    <property type="match status" value="1"/>
</dbReference>
<evidence type="ECO:0000256" key="4">
    <source>
        <dbReference type="ARBA" id="ARBA00022723"/>
    </source>
</evidence>
<gene>
    <name evidence="9" type="ORF">NBG4_270008</name>
</gene>
<dbReference type="Gene3D" id="1.10.1130.10">
    <property type="entry name" value="Flavocytochrome C3, Chain A"/>
    <property type="match status" value="1"/>
</dbReference>
<accession>A0A2U3QGS6</accession>
<protein>
    <recommendedName>
        <fullName evidence="11">Cytochrome c family protein</fullName>
    </recommendedName>
</protein>
<organism evidence="9 10">
    <name type="scientific">Candidatus Sulfobium mesophilum</name>
    <dbReference type="NCBI Taxonomy" id="2016548"/>
    <lineage>
        <taxon>Bacteria</taxon>
        <taxon>Pseudomonadati</taxon>
        <taxon>Nitrospirota</taxon>
        <taxon>Nitrospiria</taxon>
        <taxon>Nitrospirales</taxon>
        <taxon>Nitrospiraceae</taxon>
        <taxon>Candidatus Sulfobium</taxon>
    </lineage>
</organism>
<keyword evidence="2" id="KW-0813">Transport</keyword>
<dbReference type="GO" id="GO:0016020">
    <property type="term" value="C:membrane"/>
    <property type="evidence" value="ECO:0007669"/>
    <property type="project" value="UniProtKB-SubCell"/>
</dbReference>
<feature type="chain" id="PRO_5015775259" description="Cytochrome c family protein" evidence="8">
    <location>
        <begin position="26"/>
        <end position="430"/>
    </location>
</feature>
<sequence>MKTKTIIMLMAIALLSIGLASTSYAFHDGGAARCEGCHTMHNSLNNTTFNQGATNKWNGTQFQAGPYLLQGSTPSEVCLNCHGTGTGTSGYHVSTEGVVNTTGGQLPNQYTPGGDFSWMRTTANSIGGTFGHSIIAPTMSYVQDPRIITSPGGSFPANQLGCQSCHNPHGSTRRDSTGAYVTPNTAIGGTYAPIIASGSYGQIPGAGEAVGAYRLLGGTGYSPKNSGVTFLNNPPYAVAPSSYNRTDTAAGGQTRVAYGQDMSEWCGNCHSGLVEASYVSGVAGHTHPAANAAKLTATIAANYNAYVKTGDLTGTQANSFLNLVPYEEGTNNIATLAALAGSSNAPLTGPSTASNVACVSCHRVHASAFPSMTRFGVDALVTDETGAFEARSGFTSAAIQASYYGRGDVTQNAWFGDAQRALCNKCHVKD</sequence>
<dbReference type="CDD" id="cd21555">
    <property type="entry name" value="OmcS-like"/>
    <property type="match status" value="1"/>
</dbReference>
<dbReference type="EMBL" id="OUUY01000072">
    <property type="protein sequence ID" value="SPQ00545.1"/>
    <property type="molecule type" value="Genomic_DNA"/>
</dbReference>
<evidence type="ECO:0000256" key="3">
    <source>
        <dbReference type="ARBA" id="ARBA00022617"/>
    </source>
</evidence>
<keyword evidence="6" id="KW-0408">Iron</keyword>
<dbReference type="Proteomes" id="UP000245125">
    <property type="component" value="Unassembled WGS sequence"/>
</dbReference>
<evidence type="ECO:0000256" key="5">
    <source>
        <dbReference type="ARBA" id="ARBA00022982"/>
    </source>
</evidence>
<proteinExistence type="predicted"/>
<evidence type="ECO:0000256" key="2">
    <source>
        <dbReference type="ARBA" id="ARBA00022448"/>
    </source>
</evidence>
<dbReference type="GO" id="GO:0009061">
    <property type="term" value="P:anaerobic respiration"/>
    <property type="evidence" value="ECO:0007669"/>
    <property type="project" value="TreeGrafter"/>
</dbReference>
<keyword evidence="3" id="KW-0349">Heme</keyword>
<keyword evidence="7" id="KW-0472">Membrane</keyword>
<dbReference type="GO" id="GO:0009055">
    <property type="term" value="F:electron transfer activity"/>
    <property type="evidence" value="ECO:0007669"/>
    <property type="project" value="TreeGrafter"/>
</dbReference>
<keyword evidence="5" id="KW-0249">Electron transport</keyword>
<keyword evidence="4" id="KW-0479">Metal-binding</keyword>
<dbReference type="PANTHER" id="PTHR30333:SF1">
    <property type="entry name" value="CYTOCHROME C-TYPE PROTEIN NAPC"/>
    <property type="match status" value="1"/>
</dbReference>
<comment type="subcellular location">
    <subcellularLocation>
        <location evidence="1">Membrane</location>
    </subcellularLocation>
</comment>
<dbReference type="InterPro" id="IPR051174">
    <property type="entry name" value="Cytochrome_c-type_ET"/>
</dbReference>